<evidence type="ECO:0000256" key="4">
    <source>
        <dbReference type="ARBA" id="ARBA00023136"/>
    </source>
</evidence>
<keyword evidence="2 7" id="KW-0812">Transmembrane</keyword>
<dbReference type="Pfam" id="PF02618">
    <property type="entry name" value="YceG"/>
    <property type="match status" value="1"/>
</dbReference>
<accession>A0ABW3AM76</accession>
<keyword evidence="1 7" id="KW-1003">Cell membrane</keyword>
<dbReference type="Proteomes" id="UP001597010">
    <property type="component" value="Unassembled WGS sequence"/>
</dbReference>
<dbReference type="PANTHER" id="PTHR30518">
    <property type="entry name" value="ENDOLYTIC MUREIN TRANSGLYCOSYLASE"/>
    <property type="match status" value="1"/>
</dbReference>
<dbReference type="PANTHER" id="PTHR30518:SF2">
    <property type="entry name" value="ENDOLYTIC MUREIN TRANSGLYCOSYLASE"/>
    <property type="match status" value="1"/>
</dbReference>
<dbReference type="CDD" id="cd08010">
    <property type="entry name" value="MltG_like"/>
    <property type="match status" value="1"/>
</dbReference>
<comment type="catalytic activity">
    <reaction evidence="7">
        <text>a peptidoglycan chain = a peptidoglycan chain with N-acetyl-1,6-anhydromuramyl-[peptide] at the reducing end + a peptidoglycan chain with N-acetylglucosamine at the non-reducing end.</text>
        <dbReference type="EC" id="4.2.2.29"/>
    </reaction>
</comment>
<keyword evidence="5 7" id="KW-0456">Lyase</keyword>
<dbReference type="RefSeq" id="WP_377110840.1">
    <property type="nucleotide sequence ID" value="NZ_JBHTHZ010000001.1"/>
</dbReference>
<feature type="site" description="Important for catalytic activity" evidence="7">
    <location>
        <position position="214"/>
    </location>
</feature>
<comment type="function">
    <text evidence="7">Functions as a peptidoglycan terminase that cleaves nascent peptidoglycan strands endolytically to terminate their elongation.</text>
</comment>
<keyword evidence="9" id="KW-1185">Reference proteome</keyword>
<name>A0ABW3AM76_9SPHI</name>
<dbReference type="EMBL" id="JBHTHZ010000001">
    <property type="protein sequence ID" value="MFD0792131.1"/>
    <property type="molecule type" value="Genomic_DNA"/>
</dbReference>
<dbReference type="Gene3D" id="3.30.160.60">
    <property type="entry name" value="Classic Zinc Finger"/>
    <property type="match status" value="1"/>
</dbReference>
<dbReference type="EC" id="4.2.2.29" evidence="7"/>
<evidence type="ECO:0000313" key="8">
    <source>
        <dbReference type="EMBL" id="MFD0792131.1"/>
    </source>
</evidence>
<dbReference type="Gene3D" id="3.30.1490.480">
    <property type="entry name" value="Endolytic murein transglycosylase"/>
    <property type="match status" value="1"/>
</dbReference>
<dbReference type="NCBIfam" id="TIGR00247">
    <property type="entry name" value="endolytic transglycosylase MltG"/>
    <property type="match status" value="1"/>
</dbReference>
<reference evidence="9" key="1">
    <citation type="journal article" date="2019" name="Int. J. Syst. Evol. Microbiol.">
        <title>The Global Catalogue of Microorganisms (GCM) 10K type strain sequencing project: providing services to taxonomists for standard genome sequencing and annotation.</title>
        <authorList>
            <consortium name="The Broad Institute Genomics Platform"/>
            <consortium name="The Broad Institute Genome Sequencing Center for Infectious Disease"/>
            <person name="Wu L."/>
            <person name="Ma J."/>
        </authorList>
    </citation>
    <scope>NUCLEOTIDE SEQUENCE [LARGE SCALE GENOMIC DNA]</scope>
    <source>
        <strain evidence="9">CCUG 61484</strain>
    </source>
</reference>
<organism evidence="8 9">
    <name type="scientific">Mucilaginibacter litoreus</name>
    <dbReference type="NCBI Taxonomy" id="1048221"/>
    <lineage>
        <taxon>Bacteria</taxon>
        <taxon>Pseudomonadati</taxon>
        <taxon>Bacteroidota</taxon>
        <taxon>Sphingobacteriia</taxon>
        <taxon>Sphingobacteriales</taxon>
        <taxon>Sphingobacteriaceae</taxon>
        <taxon>Mucilaginibacter</taxon>
    </lineage>
</organism>
<evidence type="ECO:0000256" key="6">
    <source>
        <dbReference type="ARBA" id="ARBA00023316"/>
    </source>
</evidence>
<keyword evidence="6 7" id="KW-0961">Cell wall biogenesis/degradation</keyword>
<keyword evidence="3 7" id="KW-1133">Transmembrane helix</keyword>
<evidence type="ECO:0000256" key="1">
    <source>
        <dbReference type="ARBA" id="ARBA00022475"/>
    </source>
</evidence>
<dbReference type="InterPro" id="IPR003770">
    <property type="entry name" value="MLTG-like"/>
</dbReference>
<gene>
    <name evidence="7 8" type="primary">mltG</name>
    <name evidence="8" type="ORF">ACFQZX_00805</name>
</gene>
<sequence length="339" mass="38860">MKKFLIALVVIIVLSLIGTGVFYYLRFFGPNVTDKQQYLYIKTGSNIDDVYRIITSQGIVKDTTSFLHAAQSMKYRNVKPGKYRLTSGMSNRNFINMLKAGNQEPVNFSFHNIRLKEQFAGFVAKKLEPDSVSMLRLLDSAKFAEQYGLTTDNIYTVFIPNTYQLYWNTSPEKLFKRMYANYEKFWSPGRKEKAKALNLSPQEVSILASIVDAEALHDDEMPSIAGLYLNRLKRGMKLQADPTVIFAVKDFTIKRVLNRYLVTNSPYNTYLYTGLPPGPIMMPSVAAIDAVLNSKQSDYLYMCAKEDFSGYHNFANNEAEHKINARKFQQALNERNIKR</sequence>
<proteinExistence type="inferred from homology"/>
<protein>
    <recommendedName>
        <fullName evidence="7">Endolytic murein transglycosylase</fullName>
        <ecNumber evidence="7">4.2.2.29</ecNumber>
    </recommendedName>
    <alternativeName>
        <fullName evidence="7">Peptidoglycan lytic transglycosylase</fullName>
    </alternativeName>
    <alternativeName>
        <fullName evidence="7">Peptidoglycan polymerization terminase</fullName>
    </alternativeName>
</protein>
<comment type="caution">
    <text evidence="8">The sequence shown here is derived from an EMBL/GenBank/DDBJ whole genome shotgun (WGS) entry which is preliminary data.</text>
</comment>
<evidence type="ECO:0000256" key="2">
    <source>
        <dbReference type="ARBA" id="ARBA00022692"/>
    </source>
</evidence>
<dbReference type="HAMAP" id="MF_02065">
    <property type="entry name" value="MltG"/>
    <property type="match status" value="1"/>
</dbReference>
<keyword evidence="4 7" id="KW-0472">Membrane</keyword>
<evidence type="ECO:0000313" key="9">
    <source>
        <dbReference type="Proteomes" id="UP001597010"/>
    </source>
</evidence>
<comment type="subcellular location">
    <subcellularLocation>
        <location evidence="7">Cell membrane</location>
        <topology evidence="7">Single-pass membrane protein</topology>
    </subcellularLocation>
</comment>
<evidence type="ECO:0000256" key="5">
    <source>
        <dbReference type="ARBA" id="ARBA00023239"/>
    </source>
</evidence>
<comment type="similarity">
    <text evidence="7">Belongs to the transglycosylase MltG family.</text>
</comment>
<evidence type="ECO:0000256" key="3">
    <source>
        <dbReference type="ARBA" id="ARBA00022989"/>
    </source>
</evidence>
<evidence type="ECO:0000256" key="7">
    <source>
        <dbReference type="HAMAP-Rule" id="MF_02065"/>
    </source>
</evidence>
<feature type="transmembrane region" description="Helical" evidence="7">
    <location>
        <begin position="6"/>
        <end position="25"/>
    </location>
</feature>